<evidence type="ECO:0000256" key="5">
    <source>
        <dbReference type="SAM" id="Phobius"/>
    </source>
</evidence>
<comment type="caution">
    <text evidence="7">The sequence shown here is derived from an EMBL/GenBank/DDBJ whole genome shotgun (WGS) entry which is preliminary data.</text>
</comment>
<dbReference type="InterPro" id="IPR000800">
    <property type="entry name" value="Notch_dom"/>
</dbReference>
<evidence type="ECO:0000256" key="3">
    <source>
        <dbReference type="ARBA" id="ARBA00023180"/>
    </source>
</evidence>
<keyword evidence="5" id="KW-0472">Membrane</keyword>
<dbReference type="PANTHER" id="PTHR11319">
    <property type="entry name" value="G PROTEIN-COUPLED RECEPTOR-RELATED"/>
    <property type="match status" value="1"/>
</dbReference>
<feature type="transmembrane region" description="Helical" evidence="5">
    <location>
        <begin position="1954"/>
        <end position="1972"/>
    </location>
</feature>
<dbReference type="SMART" id="SM00710">
    <property type="entry name" value="PbH1"/>
    <property type="match status" value="13"/>
</dbReference>
<evidence type="ECO:0000256" key="4">
    <source>
        <dbReference type="SAM" id="MobiDB-lite"/>
    </source>
</evidence>
<dbReference type="Pfam" id="PF00066">
    <property type="entry name" value="Notch"/>
    <property type="match status" value="2"/>
</dbReference>
<name>A0AAU9KAY8_9CILI</name>
<evidence type="ECO:0000256" key="1">
    <source>
        <dbReference type="ARBA" id="ARBA00022737"/>
    </source>
</evidence>
<reference evidence="7" key="1">
    <citation type="submission" date="2021-09" db="EMBL/GenBank/DDBJ databases">
        <authorList>
            <consortium name="AG Swart"/>
            <person name="Singh M."/>
            <person name="Singh A."/>
            <person name="Seah K."/>
            <person name="Emmerich C."/>
        </authorList>
    </citation>
    <scope>NUCLEOTIDE SEQUENCE</scope>
    <source>
        <strain evidence="7">ATCC30299</strain>
    </source>
</reference>
<keyword evidence="5" id="KW-0812">Transmembrane</keyword>
<dbReference type="InterPro" id="IPR011050">
    <property type="entry name" value="Pectin_lyase_fold/virulence"/>
</dbReference>
<dbReference type="EMBL" id="CAJZBQ010000053">
    <property type="protein sequence ID" value="CAG9331089.1"/>
    <property type="molecule type" value="Genomic_DNA"/>
</dbReference>
<feature type="transmembrane region" description="Helical" evidence="5">
    <location>
        <begin position="2276"/>
        <end position="2295"/>
    </location>
</feature>
<feature type="transmembrane region" description="Helical" evidence="5">
    <location>
        <begin position="2080"/>
        <end position="2098"/>
    </location>
</feature>
<keyword evidence="1" id="KW-0677">Repeat</keyword>
<keyword evidence="8" id="KW-1185">Reference proteome</keyword>
<feature type="transmembrane region" description="Helical" evidence="5">
    <location>
        <begin position="2052"/>
        <end position="2073"/>
    </location>
</feature>
<dbReference type="SUPFAM" id="SSF51126">
    <property type="entry name" value="Pectin lyase-like"/>
    <property type="match status" value="3"/>
</dbReference>
<feature type="transmembrane region" description="Helical" evidence="5">
    <location>
        <begin position="2189"/>
        <end position="2209"/>
    </location>
</feature>
<sequence length="2384" mass="265536">MNAFCGYDSALFGTEFQKNSSDCYSDCISIDGCDPKILGDGICHDTCNTQSCGFDWGDCGNCGFSCFIDLQVGNENKICDPNCDCASCYYGLGACKECSIGCTAEMMGNGVCDIECQNSQCNFDLGDCFNTTCASGCYLWMIGNLICEEACRVEECSYDEYDCDCSPGCFEHMLGDGKCDEVCNNWNCTLDSHDCGACASGCYPEMLGNTKCDTECNNYDCYYDYQDCQCAEGCTYLDYGKCKPECLVASCNYDKVLQFQDLWCTNISLAIFSSYQQNIRKNYTYVAHLEDCYAASEYKCTIDKAFDLINCYPECDIIECNYANGNCNHNNALDLGCVRFYGDGDLGQCFACTNSFVGGYVLLNGVCVNYEEHSSKCSFKFPDSSFVQWEYRDTTSISNPYIYFVTATPNDLLFVGDGTFNWPFQYFSFALSSNSYNYIVIYLLDDGHYSKLHSGSYKDVRYCHSNRDYFIPKYLKIDSWTGKPAIIENLCYLWIEISYIYIQNQLLELSNIIFDGSCSLEGCSGPYCDYCPFIIYKEGISLNDRGEIVSDFMPSNYCEDDQSWPFFLLIENSNAFLTNVSFVNFRSGLRGIISYFDNSNITLKNVTFDNIILSHSEESAVIVCGIKYLFSYSESPCGNFSYSEGTVSRIGNGYELLDPIDLRGFFYMARGGSFSMKNIEFRSNIVHRKEFNLEVESELSTASLITGNFSKAVEIDSCTFIYNYCELGLISIISNFSSDPVQIDYKLEVKQSKINQVLIKNSRFESNYGKNVGILLLEFWNQNQNVLIENCTFDSNGVENGALIDIQGDYVDEEYLNDKYLDYKVPSNGAIIQVKYVAKWLKIDDVKFNDNYCGNYGLLSIESMGNINMNNTLMQSNGLISDGSKNINSIFLDFYISDPNLYLKLQMTNPASLDCKFLSSISDSINLTISSTNVKNNHCKSSTPSIIVSNTANPVINSSHFNNNSGQSSNGVCLFFTKVSSIFIYGSEFTRNTNNLLSSPGVINVDSNCYQLSLINCSFIENSADLGSALYFLGQVLSIESTAFDSNISPSLSRGAIYYALAKFQTESHIISISNSRFTKNIGSLEGGAIYIIWKFSSQKVLSFYIHDSEFSFNKAEYGSAIYIDSTLALSGDSLIEGCIFQENKARASGVISVFYIYGILLFDKCEFLKNSGNTGAVLDITIGESSISSMSKVILKSCSFRLNEGNAIILMQDSNTFSLLETLYCEFISNVGVTFSLDYDSLSDVGSTIKNSFSESSGAVFDLRNHAKIQSEGIFISNCTTLKNGGVVSMSSDSEFICRSCSFIKNNAGLLGGVIYAASNSYFVIQDSIFKQNSCSSQGAVFYLVSLVASSSVIRRSEIEENYSLAGGIISLLSARITIDSTTIFNNAPNKGGAELYLSNSVATIANTTFSDHFGSQGHFISINTYSQALIQDSFILNGKSASSGIAISITGGTAIISNTAFLNLSSSDGGIISLDAGSLLRLDNCSVSAGPCSAIDATNCDLFVQDTAFQDYSETAIRGRELNSLQISDSVFSGGRGQNGGAIYCLRCKEVAIQSCLFENHTSEKGGAVYFATDTDFSIDNQHFILQSTFKNNTSSIGGAVWADSINLEIYRSTFANNSAVSLELNATEQGVTDGTGGAVNFNCKNLGACSFNVSFCSFYWNRATYNGGAINWNYAKYIFNENTFISNFAEYGDDMSSFPVAMEYVNENSTIEGNAGTRELTAGLTLNNIASGQENKFPIAFALVDHLNQVIKTDNISQAQLQVVNPSSTLISGLTIVYAVKGVFNFTGYTITSEPGSSSQIRVYTSAIQEIKLGPNSSIEYSPSFFIDVNLRLCQLGEATVNGTCYYCKKPYYSLNPNNTACLRCPSSAICYDNYTMVPKKGYWRNSMMTSKFWKCPYSEACLGSPDIHNLSYTGVCKEGYKGNMCQSCKDNYSRLYKNECIKCPGIANNVFRLLGFLAFIIAILIIMIKTARNSVYRSQAFTSVYIRIFWNFLQVLVIITTFNLNWPNEVIEFFHINDILDYAGQLLYSLECFLQLSVSRDAVYFKRIVISSAMPFCLGIFCFTGWFLWKIRTKRFHYIMDDFISTAVVMIFLIHPSLMHDLFSIYSCKEINPGEFWLNVELDIRCWTPEHSFYAFIIAMPAIVIWGIAVPALCLINLVRNWEKLDEVWIKLRYGFLFNGYKSNYYYWEFVLVYSKIILVAFSVFLSNVSIAVQAIAVAILLFIFLQTQYINEPFILQTFNRMEFISKCISLLTIFSGLFFLTGALNYAGKIFLLVLLLLSNIIFFLWCLYKSSLEAFKIIKILILVLKRGRVEIGIEENYESNIDSSSIENSKIQDQSYYLVPNQTRIGTNTENFGKSLNDQDSVDCEKDPFPSEAGSM</sequence>
<feature type="region of interest" description="Disordered" evidence="4">
    <location>
        <begin position="2358"/>
        <end position="2384"/>
    </location>
</feature>
<evidence type="ECO:0000259" key="6">
    <source>
        <dbReference type="Pfam" id="PF00066"/>
    </source>
</evidence>
<evidence type="ECO:0000313" key="8">
    <source>
        <dbReference type="Proteomes" id="UP001162131"/>
    </source>
</evidence>
<feature type="transmembrane region" description="Helical" evidence="5">
    <location>
        <begin position="2215"/>
        <end position="2232"/>
    </location>
</feature>
<keyword evidence="5" id="KW-1133">Transmembrane helix</keyword>
<keyword evidence="3" id="KW-0325">Glycoprotein</keyword>
<keyword evidence="2" id="KW-1015">Disulfide bond</keyword>
<dbReference type="PANTHER" id="PTHR11319:SF35">
    <property type="entry name" value="OUTER MEMBRANE PROTEIN PMPC-RELATED"/>
    <property type="match status" value="1"/>
</dbReference>
<evidence type="ECO:0000313" key="7">
    <source>
        <dbReference type="EMBL" id="CAG9331089.1"/>
    </source>
</evidence>
<feature type="transmembrane region" description="Helical" evidence="5">
    <location>
        <begin position="1992"/>
        <end position="2010"/>
    </location>
</feature>
<proteinExistence type="predicted"/>
<evidence type="ECO:0000256" key="2">
    <source>
        <dbReference type="ARBA" id="ARBA00023157"/>
    </source>
</evidence>
<feature type="transmembrane region" description="Helical" evidence="5">
    <location>
        <begin position="2137"/>
        <end position="2160"/>
    </location>
</feature>
<feature type="transmembrane region" description="Helical" evidence="5">
    <location>
        <begin position="2253"/>
        <end position="2270"/>
    </location>
</feature>
<organism evidence="7 8">
    <name type="scientific">Blepharisma stoltei</name>
    <dbReference type="NCBI Taxonomy" id="1481888"/>
    <lineage>
        <taxon>Eukaryota</taxon>
        <taxon>Sar</taxon>
        <taxon>Alveolata</taxon>
        <taxon>Ciliophora</taxon>
        <taxon>Postciliodesmatophora</taxon>
        <taxon>Heterotrichea</taxon>
        <taxon>Heterotrichida</taxon>
        <taxon>Blepharismidae</taxon>
        <taxon>Blepharisma</taxon>
    </lineage>
</organism>
<feature type="compositionally biased region" description="Polar residues" evidence="4">
    <location>
        <begin position="2358"/>
        <end position="2367"/>
    </location>
</feature>
<accession>A0AAU9KAY8</accession>
<gene>
    <name evidence="7" type="ORF">BSTOLATCC_MIC53169</name>
</gene>
<protein>
    <recommendedName>
        <fullName evidence="6">LNR domain-containing protein</fullName>
    </recommendedName>
</protein>
<feature type="domain" description="LNR" evidence="6">
    <location>
        <begin position="132"/>
        <end position="164"/>
    </location>
</feature>
<dbReference type="Proteomes" id="UP001162131">
    <property type="component" value="Unassembled WGS sequence"/>
</dbReference>
<feature type="domain" description="LNR" evidence="6">
    <location>
        <begin position="96"/>
        <end position="128"/>
    </location>
</feature>
<dbReference type="Gene3D" id="3.30.300.320">
    <property type="match status" value="2"/>
</dbReference>
<dbReference type="InterPro" id="IPR006626">
    <property type="entry name" value="PbH1"/>
</dbReference>